<protein>
    <recommendedName>
        <fullName evidence="3">Nucleoside 2-deoxyribosyltransferase</fullName>
    </recommendedName>
</protein>
<name>A0A1M7DD96_9FLAO</name>
<dbReference type="EMBL" id="FRAV01000024">
    <property type="protein sequence ID" value="SHL77347.1"/>
    <property type="molecule type" value="Genomic_DNA"/>
</dbReference>
<accession>A0A1M7DD96</accession>
<reference evidence="2" key="1">
    <citation type="submission" date="2016-11" db="EMBL/GenBank/DDBJ databases">
        <authorList>
            <person name="Varghese N."/>
            <person name="Submissions S."/>
        </authorList>
    </citation>
    <scope>NUCLEOTIDE SEQUENCE [LARGE SCALE GENOMIC DNA]</scope>
    <source>
        <strain evidence="2">DSM 26899</strain>
    </source>
</reference>
<dbReference type="Gene3D" id="3.40.50.450">
    <property type="match status" value="1"/>
</dbReference>
<keyword evidence="2" id="KW-1185">Reference proteome</keyword>
<evidence type="ECO:0000313" key="2">
    <source>
        <dbReference type="Proteomes" id="UP000184364"/>
    </source>
</evidence>
<evidence type="ECO:0008006" key="3">
    <source>
        <dbReference type="Google" id="ProtNLM"/>
    </source>
</evidence>
<dbReference type="Proteomes" id="UP000184364">
    <property type="component" value="Unassembled WGS sequence"/>
</dbReference>
<gene>
    <name evidence="1" type="ORF">SAMN05444267_102472</name>
</gene>
<proteinExistence type="predicted"/>
<dbReference type="STRING" id="1302687.SAMN05444267_102472"/>
<dbReference type="AlphaFoldDB" id="A0A1M7DD96"/>
<organism evidence="1 2">
    <name type="scientific">Chryseobacterium polytrichastri</name>
    <dbReference type="NCBI Taxonomy" id="1302687"/>
    <lineage>
        <taxon>Bacteria</taxon>
        <taxon>Pseudomonadati</taxon>
        <taxon>Bacteroidota</taxon>
        <taxon>Flavobacteriia</taxon>
        <taxon>Flavobacteriales</taxon>
        <taxon>Weeksellaceae</taxon>
        <taxon>Chryseobacterium group</taxon>
        <taxon>Chryseobacterium</taxon>
    </lineage>
</organism>
<evidence type="ECO:0000313" key="1">
    <source>
        <dbReference type="EMBL" id="SHL77347.1"/>
    </source>
</evidence>
<sequence length="281" mass="32443">MNLIEIILFSEKYIFAFIKIKLMTEKQKTCFVIMPISDQDGYDKGHFSRVYQHIIKPACELAGFHSIRADDEVKTNYIVIDIIKKVLDSDIVICDLSAKNPNVMYELGIRQSFNKKSVLIKDKKTNRIFDIQGLRTIDYDENLRIDEVQKAISSIAKTLKETYEEKENEVNSLIQLLSIKPAEIKSFEISQESSLIMDALNDISNRLYGLENKKTNPRNLGFRLINGDKVFLGDTLYDNEMNNIGKLIDYHSDAIYVEDNMTVDEIKRDSEIYRGLSTLPF</sequence>